<dbReference type="InterPro" id="IPR001900">
    <property type="entry name" value="RNase_II/R"/>
</dbReference>
<dbReference type="InterPro" id="IPR050180">
    <property type="entry name" value="RNR_Ribonuclease"/>
</dbReference>
<dbReference type="Proteomes" id="UP000799753">
    <property type="component" value="Unassembled WGS sequence"/>
</dbReference>
<keyword evidence="3" id="KW-1185">Reference proteome</keyword>
<feature type="domain" description="RNB" evidence="1">
    <location>
        <begin position="539"/>
        <end position="897"/>
    </location>
</feature>
<dbReference type="GO" id="GO:0006402">
    <property type="term" value="P:mRNA catabolic process"/>
    <property type="evidence" value="ECO:0007669"/>
    <property type="project" value="TreeGrafter"/>
</dbReference>
<proteinExistence type="predicted"/>
<dbReference type="InterPro" id="IPR056624">
    <property type="entry name" value="WH_CYT4"/>
</dbReference>
<dbReference type="SUPFAM" id="SSF50249">
    <property type="entry name" value="Nucleic acid-binding proteins"/>
    <property type="match status" value="1"/>
</dbReference>
<evidence type="ECO:0000259" key="1">
    <source>
        <dbReference type="SMART" id="SM00955"/>
    </source>
</evidence>
<dbReference type="PANTHER" id="PTHR23355:SF65">
    <property type="entry name" value="EXORIBONUCLEASE CYT-4, PUTATIVE (AFU_ORTHOLOGUE AFUA_7G01550)-RELATED"/>
    <property type="match status" value="1"/>
</dbReference>
<dbReference type="SMART" id="SM00955">
    <property type="entry name" value="RNB"/>
    <property type="match status" value="1"/>
</dbReference>
<dbReference type="Pfam" id="PF25522">
    <property type="entry name" value="OB_cyt-4"/>
    <property type="match status" value="1"/>
</dbReference>
<accession>A0A6A6SA84</accession>
<dbReference type="OrthoDB" id="2285229at2759"/>
<reference evidence="2" key="1">
    <citation type="journal article" date="2020" name="Stud. Mycol.">
        <title>101 Dothideomycetes genomes: a test case for predicting lifestyles and emergence of pathogens.</title>
        <authorList>
            <person name="Haridas S."/>
            <person name="Albert R."/>
            <person name="Binder M."/>
            <person name="Bloem J."/>
            <person name="Labutti K."/>
            <person name="Salamov A."/>
            <person name="Andreopoulos B."/>
            <person name="Baker S."/>
            <person name="Barry K."/>
            <person name="Bills G."/>
            <person name="Bluhm B."/>
            <person name="Cannon C."/>
            <person name="Castanera R."/>
            <person name="Culley D."/>
            <person name="Daum C."/>
            <person name="Ezra D."/>
            <person name="Gonzalez J."/>
            <person name="Henrissat B."/>
            <person name="Kuo A."/>
            <person name="Liang C."/>
            <person name="Lipzen A."/>
            <person name="Lutzoni F."/>
            <person name="Magnuson J."/>
            <person name="Mondo S."/>
            <person name="Nolan M."/>
            <person name="Ohm R."/>
            <person name="Pangilinan J."/>
            <person name="Park H.-J."/>
            <person name="Ramirez L."/>
            <person name="Alfaro M."/>
            <person name="Sun H."/>
            <person name="Tritt A."/>
            <person name="Yoshinaga Y."/>
            <person name="Zwiers L.-H."/>
            <person name="Turgeon B."/>
            <person name="Goodwin S."/>
            <person name="Spatafora J."/>
            <person name="Crous P."/>
            <person name="Grigoriev I."/>
        </authorList>
    </citation>
    <scope>NUCLEOTIDE SEQUENCE</scope>
    <source>
        <strain evidence="2">CBS 473.64</strain>
    </source>
</reference>
<dbReference type="AlphaFoldDB" id="A0A6A6SA84"/>
<organism evidence="2 3">
    <name type="scientific">Massarina eburnea CBS 473.64</name>
    <dbReference type="NCBI Taxonomy" id="1395130"/>
    <lineage>
        <taxon>Eukaryota</taxon>
        <taxon>Fungi</taxon>
        <taxon>Dikarya</taxon>
        <taxon>Ascomycota</taxon>
        <taxon>Pezizomycotina</taxon>
        <taxon>Dothideomycetes</taxon>
        <taxon>Pleosporomycetidae</taxon>
        <taxon>Pleosporales</taxon>
        <taxon>Massarineae</taxon>
        <taxon>Massarinaceae</taxon>
        <taxon>Massarina</taxon>
    </lineage>
</organism>
<gene>
    <name evidence="2" type="ORF">P280DRAFT_390728</name>
</gene>
<dbReference type="InterPro" id="IPR012340">
    <property type="entry name" value="NA-bd_OB-fold"/>
</dbReference>
<dbReference type="PANTHER" id="PTHR23355">
    <property type="entry name" value="RIBONUCLEASE"/>
    <property type="match status" value="1"/>
</dbReference>
<protein>
    <submittedName>
        <fullName evidence="2">RNB-domain-containing protein</fullName>
    </submittedName>
</protein>
<dbReference type="EMBL" id="MU006778">
    <property type="protein sequence ID" value="KAF2644490.1"/>
    <property type="molecule type" value="Genomic_DNA"/>
</dbReference>
<dbReference type="Pfam" id="PF23214">
    <property type="entry name" value="SH3_CYT4"/>
    <property type="match status" value="1"/>
</dbReference>
<dbReference type="InterPro" id="IPR056625">
    <property type="entry name" value="SH3_CYT4"/>
</dbReference>
<dbReference type="GO" id="GO:0000932">
    <property type="term" value="C:P-body"/>
    <property type="evidence" value="ECO:0007669"/>
    <property type="project" value="TreeGrafter"/>
</dbReference>
<dbReference type="GO" id="GO:0000175">
    <property type="term" value="F:3'-5'-RNA exonuclease activity"/>
    <property type="evidence" value="ECO:0007669"/>
    <property type="project" value="TreeGrafter"/>
</dbReference>
<dbReference type="InterPro" id="IPR057912">
    <property type="entry name" value="OB_CYT4_C"/>
</dbReference>
<name>A0A6A6SA84_9PLEO</name>
<dbReference type="Pfam" id="PF23216">
    <property type="entry name" value="WHD_CYT4"/>
    <property type="match status" value="1"/>
</dbReference>
<dbReference type="GO" id="GO:0003723">
    <property type="term" value="F:RNA binding"/>
    <property type="evidence" value="ECO:0007669"/>
    <property type="project" value="InterPro"/>
</dbReference>
<dbReference type="Pfam" id="PF00773">
    <property type="entry name" value="RNB"/>
    <property type="match status" value="1"/>
</dbReference>
<evidence type="ECO:0000313" key="3">
    <source>
        <dbReference type="Proteomes" id="UP000799753"/>
    </source>
</evidence>
<evidence type="ECO:0000313" key="2">
    <source>
        <dbReference type="EMBL" id="KAF2644490.1"/>
    </source>
</evidence>
<sequence>MLRSRPRSAAEICWQCQWRLTHQRQAFGHRYLLRGGAAPRAPRRALHATHARTQTELASSNAALTFDPALVGSNIPQVPIRDHLQAWQRLHSGPDEATLSAFENHPAHAGEIQNNLVKLSFDSKADEANGADEWANEDDEDEELVTIGLFLKPGDVVELSQPGREPVLAVFVQQLETNSQFFSVNGRWCHSRLTRITFAVPACVDPALVQALVPFMPTKPEEVPSNDTNQAPRNLGAPIQAVLLRLTEDSERIYRNNAPVLDTAYSTLADASRTRMMTLSQIAKTLLSKGDASWTPSPPALLAVRKALNHNEFRFRSDARSQRLTNVFAIRPKNDVEVVEIVQEWIREYKEHQAGLVNTPDSARNPSDGTTYVDNFIAKARRLIAISRQHREPLSGFISPSQTRIASKDNSTSQVTWGEYFTTTDKQIINFLQAWVLTDQFNNMPNLHSSCTAILSFVGLYEPGDIKKNQGTRDAMGRDMGHVFLQEIGVITPHENRSLYDEQLMLPTVRLSRNLDLLNTKAELTRRSPDFRDSMAHLRQDWGDMTVWCIDDADAKEIDDGVSIQRVPGKDSEFWIHVHVANPTAFFEKTHVLSGLAAHMTETVYTPERSFPMLPAWASHDYFSLGRNRPTITFSTRIDAAGNTLEKKIQHGIIRKVQTITYSELSTLLGEPEGKVNRLVVGGEIPSGPRRALPTLSPTELQELRDLLTAAKSCWAGRKAAGGVSYAQQSQVNVRVFEDAHHPGLPWMSPSTDRSRLMHSDPIIELTAHEVETGIPTEVNSGNIVLEMMLLACCSAASWCAERNIPVMFRGTVEPPTSGMSLEKFQQNIVFPQLQKQGFLSPGVALRYTMALGRAIAHSAPIPHKTIGTKAYVKVTSPLRRFSDMIAHWQIEAAIRHEARTGEMVNSALLASSTRPILPFSQRQMQESIITLSPREKIIATTNRGSTHFWSLQAFMRAYHYNEAPLPETLTCWIRMVNHERWHTAILSDIGVRVCVNPIPGMEFHVGDQWEVKLQRIDMFMRSLHVSPVRLLQRDDDDDFL</sequence>